<evidence type="ECO:0000313" key="1">
    <source>
        <dbReference type="EMBL" id="EDS43023.1"/>
    </source>
</evidence>
<name>B0X991_CULQU</name>
<dbReference type="AlphaFoldDB" id="B0X991"/>
<dbReference type="VEuPathDB" id="VectorBase:CPIJ016169"/>
<reference evidence="2" key="2">
    <citation type="submission" date="2021-02" db="UniProtKB">
        <authorList>
            <consortium name="EnsemblMetazoa"/>
        </authorList>
    </citation>
    <scope>IDENTIFICATION</scope>
    <source>
        <strain evidence="2">JHB</strain>
    </source>
</reference>
<dbReference type="KEGG" id="cqu:CpipJ_CPIJ016169"/>
<dbReference type="EnsemblMetazoa" id="CPIJ016169-RA">
    <property type="protein sequence ID" value="CPIJ016169-PA"/>
    <property type="gene ID" value="CPIJ016169"/>
</dbReference>
<dbReference type="InParanoid" id="B0X991"/>
<reference evidence="1" key="1">
    <citation type="submission" date="2007-03" db="EMBL/GenBank/DDBJ databases">
        <title>Annotation of Culex pipiens quinquefasciatus.</title>
        <authorList>
            <consortium name="The Broad Institute Genome Sequencing Platform"/>
            <person name="Atkinson P.W."/>
            <person name="Hemingway J."/>
            <person name="Christensen B.M."/>
            <person name="Higgs S."/>
            <person name="Kodira C."/>
            <person name="Hannick L."/>
            <person name="Megy K."/>
            <person name="O'Leary S."/>
            <person name="Pearson M."/>
            <person name="Haas B.J."/>
            <person name="Mauceli E."/>
            <person name="Wortman J.R."/>
            <person name="Lee N.H."/>
            <person name="Guigo R."/>
            <person name="Stanke M."/>
            <person name="Alvarado L."/>
            <person name="Amedeo P."/>
            <person name="Antoine C.H."/>
            <person name="Arensburger P."/>
            <person name="Bidwell S.L."/>
            <person name="Crawford M."/>
            <person name="Camaro F."/>
            <person name="Devon K."/>
            <person name="Engels R."/>
            <person name="Hammond M."/>
            <person name="Howarth C."/>
            <person name="Koehrsen M."/>
            <person name="Lawson D."/>
            <person name="Montgomery P."/>
            <person name="Nene V."/>
            <person name="Nusbaum C."/>
            <person name="Puiu D."/>
            <person name="Romero-Severson J."/>
            <person name="Severson D.W."/>
            <person name="Shumway M."/>
            <person name="Sisk P."/>
            <person name="Stolte C."/>
            <person name="Zeng Q."/>
            <person name="Eisenstadt E."/>
            <person name="Fraser-Liggett C."/>
            <person name="Strausberg R."/>
            <person name="Galagan J."/>
            <person name="Birren B."/>
            <person name="Collins F.H."/>
        </authorList>
    </citation>
    <scope>NUCLEOTIDE SEQUENCE [LARGE SCALE GENOMIC DNA]</scope>
    <source>
        <strain evidence="1">JHB</strain>
    </source>
</reference>
<evidence type="ECO:0000313" key="2">
    <source>
        <dbReference type="EnsemblMetazoa" id="CPIJ016169-PA"/>
    </source>
</evidence>
<dbReference type="HOGENOM" id="CLU_2707255_0_0_1"/>
<keyword evidence="3" id="KW-1185">Reference proteome</keyword>
<gene>
    <name evidence="2" type="primary">6049456</name>
    <name evidence="1" type="ORF">CpipJ_CPIJ016169</name>
</gene>
<dbReference type="EMBL" id="DS232526">
    <property type="protein sequence ID" value="EDS43023.1"/>
    <property type="molecule type" value="Genomic_DNA"/>
</dbReference>
<dbReference type="Proteomes" id="UP000002320">
    <property type="component" value="Unassembled WGS sequence"/>
</dbReference>
<evidence type="ECO:0000313" key="3">
    <source>
        <dbReference type="Proteomes" id="UP000002320"/>
    </source>
</evidence>
<accession>B0X991</accession>
<sequence>MDTDKIKVLGSTIKVDLGEVGQSRRKSTVKCWMWKWLCSTRVDTPDWTFPSPETTFEPIEETINLMRKKVVHP</sequence>
<proteinExistence type="predicted"/>
<organism>
    <name type="scientific">Culex quinquefasciatus</name>
    <name type="common">Southern house mosquito</name>
    <name type="synonym">Culex pungens</name>
    <dbReference type="NCBI Taxonomy" id="7176"/>
    <lineage>
        <taxon>Eukaryota</taxon>
        <taxon>Metazoa</taxon>
        <taxon>Ecdysozoa</taxon>
        <taxon>Arthropoda</taxon>
        <taxon>Hexapoda</taxon>
        <taxon>Insecta</taxon>
        <taxon>Pterygota</taxon>
        <taxon>Neoptera</taxon>
        <taxon>Endopterygota</taxon>
        <taxon>Diptera</taxon>
        <taxon>Nematocera</taxon>
        <taxon>Culicoidea</taxon>
        <taxon>Culicidae</taxon>
        <taxon>Culicinae</taxon>
        <taxon>Culicini</taxon>
        <taxon>Culex</taxon>
        <taxon>Culex</taxon>
    </lineage>
</organism>
<protein>
    <submittedName>
        <fullName evidence="1 2">Chaperonin</fullName>
    </submittedName>
</protein>